<protein>
    <recommendedName>
        <fullName evidence="4">HTH LytTR-type domain-containing protein</fullName>
    </recommendedName>
</protein>
<dbReference type="GO" id="GO:0003677">
    <property type="term" value="F:DNA binding"/>
    <property type="evidence" value="ECO:0007669"/>
    <property type="project" value="InterPro"/>
</dbReference>
<dbReference type="GO" id="GO:0000156">
    <property type="term" value="F:phosphorelay response regulator activity"/>
    <property type="evidence" value="ECO:0007669"/>
    <property type="project" value="InterPro"/>
</dbReference>
<dbReference type="PROSITE" id="PS50930">
    <property type="entry name" value="HTH_LYTTR"/>
    <property type="match status" value="1"/>
</dbReference>
<dbReference type="InterPro" id="IPR046947">
    <property type="entry name" value="LytR-like"/>
</dbReference>
<gene>
    <name evidence="3" type="ORF">LCGC14_2903600</name>
</gene>
<dbReference type="Gene3D" id="3.40.50.2300">
    <property type="match status" value="1"/>
</dbReference>
<evidence type="ECO:0000259" key="1">
    <source>
        <dbReference type="PROSITE" id="PS50110"/>
    </source>
</evidence>
<dbReference type="InterPro" id="IPR007492">
    <property type="entry name" value="LytTR_DNA-bd_dom"/>
</dbReference>
<dbReference type="SMART" id="SM00850">
    <property type="entry name" value="LytTR"/>
    <property type="match status" value="1"/>
</dbReference>
<comment type="caution">
    <text evidence="3">The sequence shown here is derived from an EMBL/GenBank/DDBJ whole genome shotgun (WGS) entry which is preliminary data.</text>
</comment>
<evidence type="ECO:0000313" key="3">
    <source>
        <dbReference type="EMBL" id="KKK72466.1"/>
    </source>
</evidence>
<dbReference type="SUPFAM" id="SSF52172">
    <property type="entry name" value="CheY-like"/>
    <property type="match status" value="1"/>
</dbReference>
<dbReference type="PANTHER" id="PTHR37299">
    <property type="entry name" value="TRANSCRIPTIONAL REGULATOR-RELATED"/>
    <property type="match status" value="1"/>
</dbReference>
<evidence type="ECO:0008006" key="4">
    <source>
        <dbReference type="Google" id="ProtNLM"/>
    </source>
</evidence>
<name>A0A0F9AJW8_9ZZZZ</name>
<dbReference type="PANTHER" id="PTHR37299:SF1">
    <property type="entry name" value="STAGE 0 SPORULATION PROTEIN A HOMOLOG"/>
    <property type="match status" value="1"/>
</dbReference>
<dbReference type="Pfam" id="PF04397">
    <property type="entry name" value="LytTR"/>
    <property type="match status" value="1"/>
</dbReference>
<reference evidence="3" key="1">
    <citation type="journal article" date="2015" name="Nature">
        <title>Complex archaea that bridge the gap between prokaryotes and eukaryotes.</title>
        <authorList>
            <person name="Spang A."/>
            <person name="Saw J.H."/>
            <person name="Jorgensen S.L."/>
            <person name="Zaremba-Niedzwiedzka K."/>
            <person name="Martijn J."/>
            <person name="Lind A.E."/>
            <person name="van Eijk R."/>
            <person name="Schleper C."/>
            <person name="Guy L."/>
            <person name="Ettema T.J."/>
        </authorList>
    </citation>
    <scope>NUCLEOTIDE SEQUENCE</scope>
</reference>
<proteinExistence type="predicted"/>
<dbReference type="PROSITE" id="PS50110">
    <property type="entry name" value="RESPONSE_REGULATORY"/>
    <property type="match status" value="1"/>
</dbReference>
<dbReference type="Gene3D" id="2.40.50.1020">
    <property type="entry name" value="LytTr DNA-binding domain"/>
    <property type="match status" value="1"/>
</dbReference>
<accession>A0A0F9AJW8</accession>
<dbReference type="InterPro" id="IPR011006">
    <property type="entry name" value="CheY-like_superfamily"/>
</dbReference>
<sequence>YTGTIEMLYREKPDLLLLGTSLTGKQDGVCIALKVSKICKIPLIFLASQSNAETINRVIRVKPHAYMGIPFNKEELFAAIEIAFSNFTNSHNKAKNKKISLWHAQHFMFVKEGDAYHKLFFKDIVYLESDCNYVTIHLQSQKKVLIRSTLKDFTEQSKQKIFMRVHRSYSVNINKIEAVFPSTITVKGNKIPVGKSYKEDLYSVLGIRKIKKDRRS</sequence>
<dbReference type="EMBL" id="LAZR01057244">
    <property type="protein sequence ID" value="KKK72466.1"/>
    <property type="molecule type" value="Genomic_DNA"/>
</dbReference>
<feature type="non-terminal residue" evidence="3">
    <location>
        <position position="1"/>
    </location>
</feature>
<dbReference type="InterPro" id="IPR001789">
    <property type="entry name" value="Sig_transdc_resp-reg_receiver"/>
</dbReference>
<feature type="domain" description="HTH LytTR-type" evidence="2">
    <location>
        <begin position="108"/>
        <end position="177"/>
    </location>
</feature>
<evidence type="ECO:0000259" key="2">
    <source>
        <dbReference type="PROSITE" id="PS50930"/>
    </source>
</evidence>
<organism evidence="3">
    <name type="scientific">marine sediment metagenome</name>
    <dbReference type="NCBI Taxonomy" id="412755"/>
    <lineage>
        <taxon>unclassified sequences</taxon>
        <taxon>metagenomes</taxon>
        <taxon>ecological metagenomes</taxon>
    </lineage>
</organism>
<feature type="domain" description="Response regulatory" evidence="1">
    <location>
        <begin position="1"/>
        <end position="84"/>
    </location>
</feature>
<dbReference type="AlphaFoldDB" id="A0A0F9AJW8"/>